<evidence type="ECO:0000256" key="1">
    <source>
        <dbReference type="SAM" id="MobiDB-lite"/>
    </source>
</evidence>
<organism evidence="2 3">
    <name type="scientific">Chlamydomonas incerta</name>
    <dbReference type="NCBI Taxonomy" id="51695"/>
    <lineage>
        <taxon>Eukaryota</taxon>
        <taxon>Viridiplantae</taxon>
        <taxon>Chlorophyta</taxon>
        <taxon>core chlorophytes</taxon>
        <taxon>Chlorophyceae</taxon>
        <taxon>CS clade</taxon>
        <taxon>Chlamydomonadales</taxon>
        <taxon>Chlamydomonadaceae</taxon>
        <taxon>Chlamydomonas</taxon>
    </lineage>
</organism>
<gene>
    <name evidence="2" type="ORF">HXX76_006439</name>
</gene>
<feature type="region of interest" description="Disordered" evidence="1">
    <location>
        <begin position="1"/>
        <end position="64"/>
    </location>
</feature>
<feature type="region of interest" description="Disordered" evidence="1">
    <location>
        <begin position="84"/>
        <end position="163"/>
    </location>
</feature>
<sequence length="267" mass="28196">MALIVWSTRSERAGPKDGAPRCRSHPGVDDHFNDGQGTQLPRVSLDAGGTYSSTLSPHRGSLQLRSSRDCNHRISGVVSFAEAPATASGGGSESQNVWGGHPSAREAQPAAPRSSTKQRSFDIPRAATPHVDRHPHHHSSSSPAAAARHAAADAPRACSGSAPGGPGWAVDTIDNSVLLSIDLGLASGRMSAVEATELLASYGCDVQELLAAEMAAAEEEGAGMERERERQAEEEEEEQEEQEDAAPGKRPSHEREAQEAFRMLLAA</sequence>
<dbReference type="AlphaFoldDB" id="A0A835TDP7"/>
<evidence type="ECO:0000313" key="2">
    <source>
        <dbReference type="EMBL" id="KAG2436920.1"/>
    </source>
</evidence>
<feature type="compositionally biased region" description="Basic and acidic residues" evidence="1">
    <location>
        <begin position="9"/>
        <end position="33"/>
    </location>
</feature>
<reference evidence="2" key="1">
    <citation type="journal article" date="2020" name="bioRxiv">
        <title>Comparative genomics of Chlamydomonas.</title>
        <authorList>
            <person name="Craig R.J."/>
            <person name="Hasan A.R."/>
            <person name="Ness R.W."/>
            <person name="Keightley P.D."/>
        </authorList>
    </citation>
    <scope>NUCLEOTIDE SEQUENCE</scope>
    <source>
        <strain evidence="2">SAG 7.73</strain>
    </source>
</reference>
<feature type="compositionally biased region" description="Low complexity" evidence="1">
    <location>
        <begin position="140"/>
        <end position="157"/>
    </location>
</feature>
<protein>
    <submittedName>
        <fullName evidence="2">Uncharacterized protein</fullName>
    </submittedName>
</protein>
<feature type="compositionally biased region" description="Acidic residues" evidence="1">
    <location>
        <begin position="232"/>
        <end position="244"/>
    </location>
</feature>
<proteinExistence type="predicted"/>
<comment type="caution">
    <text evidence="2">The sequence shown here is derived from an EMBL/GenBank/DDBJ whole genome shotgun (WGS) entry which is preliminary data.</text>
</comment>
<feature type="region of interest" description="Disordered" evidence="1">
    <location>
        <begin position="218"/>
        <end position="267"/>
    </location>
</feature>
<evidence type="ECO:0000313" key="3">
    <source>
        <dbReference type="Proteomes" id="UP000650467"/>
    </source>
</evidence>
<dbReference type="EMBL" id="JAEHOC010000012">
    <property type="protein sequence ID" value="KAG2436920.1"/>
    <property type="molecule type" value="Genomic_DNA"/>
</dbReference>
<dbReference type="Proteomes" id="UP000650467">
    <property type="component" value="Unassembled WGS sequence"/>
</dbReference>
<keyword evidence="3" id="KW-1185">Reference proteome</keyword>
<name>A0A835TDP7_CHLIN</name>
<dbReference type="OrthoDB" id="10630103at2759"/>
<accession>A0A835TDP7</accession>